<dbReference type="KEGG" id="aka:TKWG_22455"/>
<organism evidence="1 2">
    <name type="scientific">Advenella kashmirensis (strain DSM 17095 / LMG 22695 / WT001)</name>
    <name type="common">Tetrathiobacter kashmirensis</name>
    <dbReference type="NCBI Taxonomy" id="1036672"/>
    <lineage>
        <taxon>Bacteria</taxon>
        <taxon>Pseudomonadati</taxon>
        <taxon>Pseudomonadota</taxon>
        <taxon>Betaproteobacteria</taxon>
        <taxon>Burkholderiales</taxon>
        <taxon>Alcaligenaceae</taxon>
    </lineage>
</organism>
<protein>
    <submittedName>
        <fullName evidence="1">Uncharacterized protein</fullName>
    </submittedName>
</protein>
<accession>I3UGJ5</accession>
<dbReference type="Proteomes" id="UP000005267">
    <property type="component" value="Chromosome"/>
</dbReference>
<proteinExistence type="predicted"/>
<name>I3UGJ5_ADVKW</name>
<reference evidence="2" key="2">
    <citation type="journal article" date="2013" name="PLoS ONE">
        <title>Genome implosion elicits host-confinement in Alcaligenaceae: evidence from the comparative genomics of Tetrathiobacter kashmirensis, a pathogen in the making.</title>
        <authorList>
            <person name="Ghosh W."/>
            <person name="Alam M."/>
            <person name="Roy C."/>
            <person name="Pyne P."/>
            <person name="George A."/>
            <person name="Chakraborty R."/>
            <person name="Majumder S."/>
            <person name="Agarwal A."/>
            <person name="Chakraborty S."/>
            <person name="Majumdar S."/>
            <person name="Gupta S.K."/>
        </authorList>
    </citation>
    <scope>NUCLEOTIDE SEQUENCE [LARGE SCALE GENOMIC DNA]</scope>
    <source>
        <strain evidence="2">WT001</strain>
    </source>
</reference>
<dbReference type="HOGENOM" id="CLU_2857629_0_0_4"/>
<evidence type="ECO:0000313" key="1">
    <source>
        <dbReference type="EMBL" id="AFK64133.1"/>
    </source>
</evidence>
<gene>
    <name evidence="1" type="ordered locus">TKWG_22455</name>
</gene>
<dbReference type="AlphaFoldDB" id="I3UGJ5"/>
<sequence>MQSASGLLQALHLAATQAPAKANDSAHIATRKQQGRAPTALLFAVFSHLMAQRQTARALAQARD</sequence>
<dbReference type="EMBL" id="CP003555">
    <property type="protein sequence ID" value="AFK64133.1"/>
    <property type="molecule type" value="Genomic_DNA"/>
</dbReference>
<dbReference type="STRING" id="1036672.TKWG_22455"/>
<evidence type="ECO:0000313" key="2">
    <source>
        <dbReference type="Proteomes" id="UP000005267"/>
    </source>
</evidence>
<keyword evidence="2" id="KW-1185">Reference proteome</keyword>
<reference evidence="1 2" key="1">
    <citation type="journal article" date="2011" name="J. Bacteriol.">
        <title>Whole-genome shotgun sequencing of the sulfur-oxidizing chemoautotroph Tetrathiobacter kashmirensis.</title>
        <authorList>
            <person name="Ghosh W."/>
            <person name="George A."/>
            <person name="Agarwal A."/>
            <person name="Raj P."/>
            <person name="Alam M."/>
            <person name="Pyne P."/>
            <person name="Das Gupta S.K."/>
        </authorList>
    </citation>
    <scope>NUCLEOTIDE SEQUENCE [LARGE SCALE GENOMIC DNA]</scope>
    <source>
        <strain evidence="1 2">WT001</strain>
    </source>
</reference>